<dbReference type="EMBL" id="PGTO01000004">
    <property type="protein sequence ID" value="RAU22688.1"/>
    <property type="molecule type" value="Genomic_DNA"/>
</dbReference>
<comment type="caution">
    <text evidence="1">The sequence shown here is derived from an EMBL/GenBank/DDBJ whole genome shotgun (WGS) entry which is preliminary data.</text>
</comment>
<keyword evidence="2" id="KW-1185">Reference proteome</keyword>
<sequence>MGTTLAACASMFNPTRSEVQIRTNPEHARCELTGRDGFSAVIETPTTIDIPHSAAPVTVACDAPGFRRTVSSLNAASSGWIWANSALLMATGGVAALGLVVDEALGSDWTYKKDMSVELDAERKRPLRAKSRDGAQDLRLQAR</sequence>
<organism evidence="1 2">
    <name type="scientific">Paramagnetospirillum kuznetsovii</name>
    <dbReference type="NCBI Taxonomy" id="2053833"/>
    <lineage>
        <taxon>Bacteria</taxon>
        <taxon>Pseudomonadati</taxon>
        <taxon>Pseudomonadota</taxon>
        <taxon>Alphaproteobacteria</taxon>
        <taxon>Rhodospirillales</taxon>
        <taxon>Magnetospirillaceae</taxon>
        <taxon>Paramagnetospirillum</taxon>
    </lineage>
</organism>
<dbReference type="RefSeq" id="WP_112143590.1">
    <property type="nucleotide sequence ID" value="NZ_PGTO01000004.1"/>
</dbReference>
<proteinExistence type="predicted"/>
<evidence type="ECO:0000313" key="1">
    <source>
        <dbReference type="EMBL" id="RAU22688.1"/>
    </source>
</evidence>
<reference evidence="1 2" key="1">
    <citation type="submission" date="2017-11" db="EMBL/GenBank/DDBJ databases">
        <title>Draft genome sequence of magnetotactic bacterium Magnetospirillum kuznetsovii LBB-42.</title>
        <authorList>
            <person name="Grouzdev D.S."/>
            <person name="Rysina M.S."/>
            <person name="Baslerov R.V."/>
            <person name="Koziaeva V."/>
        </authorList>
    </citation>
    <scope>NUCLEOTIDE SEQUENCE [LARGE SCALE GENOMIC DNA]</scope>
    <source>
        <strain evidence="1 2">LBB-42</strain>
    </source>
</reference>
<accession>A0A364P016</accession>
<gene>
    <name evidence="1" type="ORF">CU669_08425</name>
</gene>
<dbReference type="OrthoDB" id="7355661at2"/>
<dbReference type="Proteomes" id="UP000251075">
    <property type="component" value="Unassembled WGS sequence"/>
</dbReference>
<dbReference type="AlphaFoldDB" id="A0A364P016"/>
<protein>
    <submittedName>
        <fullName evidence="1">Uncharacterized protein</fullName>
    </submittedName>
</protein>
<name>A0A364P016_9PROT</name>
<evidence type="ECO:0000313" key="2">
    <source>
        <dbReference type="Proteomes" id="UP000251075"/>
    </source>
</evidence>